<accession>A0ABQ5I0T8</accession>
<feature type="compositionally biased region" description="Basic and acidic residues" evidence="2">
    <location>
        <begin position="272"/>
        <end position="286"/>
    </location>
</feature>
<keyword evidence="1" id="KW-0175">Coiled coil</keyword>
<evidence type="ECO:0000256" key="1">
    <source>
        <dbReference type="SAM" id="Coils"/>
    </source>
</evidence>
<reference evidence="3" key="2">
    <citation type="submission" date="2022-01" db="EMBL/GenBank/DDBJ databases">
        <authorList>
            <person name="Yamashiro T."/>
            <person name="Shiraishi A."/>
            <person name="Satake H."/>
            <person name="Nakayama K."/>
        </authorList>
    </citation>
    <scope>NUCLEOTIDE SEQUENCE</scope>
</reference>
<dbReference type="Proteomes" id="UP001151760">
    <property type="component" value="Unassembled WGS sequence"/>
</dbReference>
<protein>
    <recommendedName>
        <fullName evidence="5">Reverse transcriptase domain-containing protein</fullName>
    </recommendedName>
</protein>
<dbReference type="EMBL" id="BQNB010020232">
    <property type="protein sequence ID" value="GJT93751.1"/>
    <property type="molecule type" value="Genomic_DNA"/>
</dbReference>
<comment type="caution">
    <text evidence="3">The sequence shown here is derived from an EMBL/GenBank/DDBJ whole genome shotgun (WGS) entry which is preliminary data.</text>
</comment>
<evidence type="ECO:0008006" key="5">
    <source>
        <dbReference type="Google" id="ProtNLM"/>
    </source>
</evidence>
<feature type="coiled-coil region" evidence="1">
    <location>
        <begin position="140"/>
        <end position="174"/>
    </location>
</feature>
<evidence type="ECO:0000256" key="2">
    <source>
        <dbReference type="SAM" id="MobiDB-lite"/>
    </source>
</evidence>
<gene>
    <name evidence="3" type="ORF">Tco_1082596</name>
</gene>
<keyword evidence="4" id="KW-1185">Reference proteome</keyword>
<evidence type="ECO:0000313" key="3">
    <source>
        <dbReference type="EMBL" id="GJT93751.1"/>
    </source>
</evidence>
<organism evidence="3 4">
    <name type="scientific">Tanacetum coccineum</name>
    <dbReference type="NCBI Taxonomy" id="301880"/>
    <lineage>
        <taxon>Eukaryota</taxon>
        <taxon>Viridiplantae</taxon>
        <taxon>Streptophyta</taxon>
        <taxon>Embryophyta</taxon>
        <taxon>Tracheophyta</taxon>
        <taxon>Spermatophyta</taxon>
        <taxon>Magnoliopsida</taxon>
        <taxon>eudicotyledons</taxon>
        <taxon>Gunneridae</taxon>
        <taxon>Pentapetalae</taxon>
        <taxon>asterids</taxon>
        <taxon>campanulids</taxon>
        <taxon>Asterales</taxon>
        <taxon>Asteraceae</taxon>
        <taxon>Asteroideae</taxon>
        <taxon>Anthemideae</taxon>
        <taxon>Anthemidinae</taxon>
        <taxon>Tanacetum</taxon>
    </lineage>
</organism>
<proteinExistence type="predicted"/>
<name>A0ABQ5I0T8_9ASTR</name>
<sequence length="350" mass="40465">MHTRASNSELVEPLPEPERTLNRRLRRRNRRVPFNQRNNPPQNPRIVYPPILDINHFRYFLMIIKNLYPMDDEPMWAADHVVAPTPSSAITILKIAIEFAIKAYVAILLYLIFVDASIRASESRAMTAVGEVNERVTDLAITQRQEAHELQVRCENAQDDRALLRAQVSLLTRERRYFCSMDTFYEREVAEARRAWAQSNSKSQAIEDQLRALQRDVSVLQRQRIDDGDQMTSHIQHEHDRFRELVRIRDAGPQEGPTDAGVATALAEYEANRGSRNVDDSRDARSGKRTKRAARECTYSDFLKCQPINFIGIEGVGNALTWWNSHVKTVSHEVAYEMTWKTLKKMMTDK</sequence>
<feature type="region of interest" description="Disordered" evidence="2">
    <location>
        <begin position="272"/>
        <end position="291"/>
    </location>
</feature>
<evidence type="ECO:0000313" key="4">
    <source>
        <dbReference type="Proteomes" id="UP001151760"/>
    </source>
</evidence>
<reference evidence="3" key="1">
    <citation type="journal article" date="2022" name="Int. J. Mol. Sci.">
        <title>Draft Genome of Tanacetum Coccineum: Genomic Comparison of Closely Related Tanacetum-Family Plants.</title>
        <authorList>
            <person name="Yamashiro T."/>
            <person name="Shiraishi A."/>
            <person name="Nakayama K."/>
            <person name="Satake H."/>
        </authorList>
    </citation>
    <scope>NUCLEOTIDE SEQUENCE</scope>
</reference>